<organism evidence="1 2">
    <name type="scientific">Desulfurococcus amylolyticus (strain DSM 18924 / JCM 16383 / VKM B-2413 / 1221n)</name>
    <name type="common">Desulfurococcus kamchatkensis</name>
    <dbReference type="NCBI Taxonomy" id="490899"/>
    <lineage>
        <taxon>Archaea</taxon>
        <taxon>Thermoproteota</taxon>
        <taxon>Thermoprotei</taxon>
        <taxon>Desulfurococcales</taxon>
        <taxon>Desulfurococcaceae</taxon>
        <taxon>Desulfurococcus</taxon>
    </lineage>
</organism>
<dbReference type="eggNOG" id="arCOG11218">
    <property type="taxonomic scope" value="Archaea"/>
</dbReference>
<dbReference type="Proteomes" id="UP000006903">
    <property type="component" value="Chromosome"/>
</dbReference>
<dbReference type="STRING" id="490899.DKAM_1389"/>
<evidence type="ECO:0000313" key="1">
    <source>
        <dbReference type="EMBL" id="ACL11715.1"/>
    </source>
</evidence>
<accession>B8D6I4</accession>
<protein>
    <submittedName>
        <fullName evidence="1">Uncharacterized protein</fullName>
    </submittedName>
</protein>
<reference evidence="1 2" key="1">
    <citation type="journal article" date="2009" name="J. Bacteriol.">
        <title>Complete genome sequence of the anaerobic, protein-degrading hyperthermophilic crenarchaeon Desulfurococcus kamchatkensis.</title>
        <authorList>
            <person name="Ravin N.V."/>
            <person name="Mardanov A.V."/>
            <person name="Beletsky A.V."/>
            <person name="Kublanov I.V."/>
            <person name="Kolganova T.V."/>
            <person name="Lebedinsky A.V."/>
            <person name="Chernyh N.A."/>
            <person name="Bonch-Osmolovskaya E.A."/>
            <person name="Skryabin K.G."/>
        </authorList>
    </citation>
    <scope>NUCLEOTIDE SEQUENCE [LARGE SCALE GENOMIC DNA]</scope>
    <source>
        <strain evidence="2">DSM 18924 / JCM 16383 / VKM B-2413 / 1221n</strain>
    </source>
</reference>
<dbReference type="HOGENOM" id="CLU_2712629_0_0_2"/>
<gene>
    <name evidence="1" type="ordered locus">DKAM_1389</name>
</gene>
<evidence type="ECO:0000313" key="2">
    <source>
        <dbReference type="Proteomes" id="UP000006903"/>
    </source>
</evidence>
<sequence>MVKVICAKILPQGETLCIDAEEARVADLVESARDKLTGNNFIVLVDDRLVEDYTMKITSGNRVLIIEEFLGG</sequence>
<dbReference type="EMBL" id="CP001140">
    <property type="protein sequence ID" value="ACL11715.1"/>
    <property type="molecule type" value="Genomic_DNA"/>
</dbReference>
<name>B8D6I4_DESA1</name>
<proteinExistence type="predicted"/>
<dbReference type="AlphaFoldDB" id="B8D6I4"/>
<dbReference type="KEGG" id="dka:DKAM_1389"/>